<dbReference type="InterPro" id="IPR052196">
    <property type="entry name" value="Bact_Kbp"/>
</dbReference>
<dbReference type="InterPro" id="IPR010255">
    <property type="entry name" value="Haem_peroxidase_sf"/>
</dbReference>
<dbReference type="SUPFAM" id="SSF54106">
    <property type="entry name" value="LysM domain"/>
    <property type="match status" value="2"/>
</dbReference>
<dbReference type="GO" id="GO:0020037">
    <property type="term" value="F:heme binding"/>
    <property type="evidence" value="ECO:0007669"/>
    <property type="project" value="InterPro"/>
</dbReference>
<feature type="region of interest" description="Disordered" evidence="1">
    <location>
        <begin position="169"/>
        <end position="196"/>
    </location>
</feature>
<dbReference type="SUPFAM" id="SSF48113">
    <property type="entry name" value="Heme-dependent peroxidases"/>
    <property type="match status" value="1"/>
</dbReference>
<evidence type="ECO:0000313" key="3">
    <source>
        <dbReference type="EMBL" id="MBB4743742.1"/>
    </source>
</evidence>
<comment type="caution">
    <text evidence="3">The sequence shown here is derived from an EMBL/GenBank/DDBJ whole genome shotgun (WGS) entry which is preliminary data.</text>
</comment>
<proteinExistence type="predicted"/>
<evidence type="ECO:0000313" key="4">
    <source>
        <dbReference type="Proteomes" id="UP000546162"/>
    </source>
</evidence>
<dbReference type="EMBL" id="JACHNB010000001">
    <property type="protein sequence ID" value="MBB4743742.1"/>
    <property type="molecule type" value="Genomic_DNA"/>
</dbReference>
<evidence type="ECO:0000259" key="2">
    <source>
        <dbReference type="PROSITE" id="PS51782"/>
    </source>
</evidence>
<gene>
    <name evidence="3" type="ORF">BJY16_007201</name>
</gene>
<dbReference type="SMART" id="SM00257">
    <property type="entry name" value="LysM"/>
    <property type="match status" value="2"/>
</dbReference>
<dbReference type="RefSeq" id="WP_185043995.1">
    <property type="nucleotide sequence ID" value="NZ_BAABFG010000005.1"/>
</dbReference>
<accession>A0A7W7H4J1</accession>
<feature type="domain" description="LysM" evidence="2">
    <location>
        <begin position="533"/>
        <end position="582"/>
    </location>
</feature>
<dbReference type="PROSITE" id="PS51782">
    <property type="entry name" value="LYSM"/>
    <property type="match status" value="2"/>
</dbReference>
<protein>
    <submittedName>
        <fullName evidence="3">Nucleoid-associated protein YgaU</fullName>
    </submittedName>
</protein>
<dbReference type="GO" id="GO:0004601">
    <property type="term" value="F:peroxidase activity"/>
    <property type="evidence" value="ECO:0007669"/>
    <property type="project" value="InterPro"/>
</dbReference>
<dbReference type="AlphaFoldDB" id="A0A7W7H4J1"/>
<feature type="domain" description="LysM" evidence="2">
    <location>
        <begin position="593"/>
        <end position="642"/>
    </location>
</feature>
<dbReference type="InterPro" id="IPR019791">
    <property type="entry name" value="Haem_peroxidase_animal"/>
</dbReference>
<dbReference type="InterPro" id="IPR018392">
    <property type="entry name" value="LysM"/>
</dbReference>
<dbReference type="Proteomes" id="UP000546162">
    <property type="component" value="Unassembled WGS sequence"/>
</dbReference>
<sequence>MPRLLHGRMVTEEELNQATGDLAEFAAQSPARFALTKQTDKHSFDFLFPTLQDDDANLLPQTATMPELLKKLGASMVDADVAGQDSPIPAAYTYLGQFIDHDITLESGSATIAQLLADTLTPLSLADIRGAVRNIRTGNLDLDSVYGSPAPRDPKNPAKMKLGTVTTLANNTQPPFKRPPGKGDDNDLPREAPAPGNIEHDRAALIGDPRNDENLIVAQLHVAFLKAHNALVSQGLSFNDASRTLRQHYQHIVVHDFLKRIAEPAVVDDIVSHGNRWFNPAAEPFRMPLEFSFAGYRIGHTMVRAAYNFNLNFNLHGGVPATLGLLFTFTALSGEVGGPGNKSVPENWIIEWENVIGTGPNVSNARRLDTNIATKDDEALFGLRTLTGDTETPPDAARLPVRNLLRGYLMRLPTGQAVAQLLDLPVLSKDEIIAAVGPAQAAAVTAGGFESRTPLWYYVLAEAAHFHNGQRLGPVGSTLVAEVLIGLVRRSQDSILRQAGWKPHLPSAKAGTFELADLLRFAGVLGGTVTPPRTYKVKKGDTLAGIAKSQLGNADRWPQIYLLNRATIRNPNQIFPGQVLHLPPKTPVGTIPKLYTVKKGDSLTSIAKAQLGNANRWPEIFKLNRDVIADPDRIIPGQILVLPAKG</sequence>
<dbReference type="Gene3D" id="3.10.350.10">
    <property type="entry name" value="LysM domain"/>
    <property type="match status" value="2"/>
</dbReference>
<dbReference type="Pfam" id="PF03098">
    <property type="entry name" value="An_peroxidase"/>
    <property type="match status" value="1"/>
</dbReference>
<feature type="compositionally biased region" description="Basic and acidic residues" evidence="1">
    <location>
        <begin position="181"/>
        <end position="190"/>
    </location>
</feature>
<dbReference type="CDD" id="cd09819">
    <property type="entry name" value="An_peroxidase_bacterial_1"/>
    <property type="match status" value="1"/>
</dbReference>
<dbReference type="PANTHER" id="PTHR34700:SF4">
    <property type="entry name" value="PHAGE-LIKE ELEMENT PBSX PROTEIN XKDP"/>
    <property type="match status" value="1"/>
</dbReference>
<organism evidence="3 4">
    <name type="scientific">Actinoplanes octamycinicus</name>
    <dbReference type="NCBI Taxonomy" id="135948"/>
    <lineage>
        <taxon>Bacteria</taxon>
        <taxon>Bacillati</taxon>
        <taxon>Actinomycetota</taxon>
        <taxon>Actinomycetes</taxon>
        <taxon>Micromonosporales</taxon>
        <taxon>Micromonosporaceae</taxon>
        <taxon>Actinoplanes</taxon>
    </lineage>
</organism>
<dbReference type="Gene3D" id="1.10.640.10">
    <property type="entry name" value="Haem peroxidase domain superfamily, animal type"/>
    <property type="match status" value="1"/>
</dbReference>
<dbReference type="InterPro" id="IPR037120">
    <property type="entry name" value="Haem_peroxidase_sf_animal"/>
</dbReference>
<reference evidence="3 4" key="1">
    <citation type="submission" date="2020-08" db="EMBL/GenBank/DDBJ databases">
        <title>Sequencing the genomes of 1000 actinobacteria strains.</title>
        <authorList>
            <person name="Klenk H.-P."/>
        </authorList>
    </citation>
    <scope>NUCLEOTIDE SEQUENCE [LARGE SCALE GENOMIC DNA]</scope>
    <source>
        <strain evidence="3 4">DSM 45809</strain>
    </source>
</reference>
<dbReference type="InterPro" id="IPR036779">
    <property type="entry name" value="LysM_dom_sf"/>
</dbReference>
<name>A0A7W7H4J1_9ACTN</name>
<dbReference type="GO" id="GO:0006979">
    <property type="term" value="P:response to oxidative stress"/>
    <property type="evidence" value="ECO:0007669"/>
    <property type="project" value="InterPro"/>
</dbReference>
<dbReference type="PANTHER" id="PTHR34700">
    <property type="entry name" value="POTASSIUM BINDING PROTEIN KBP"/>
    <property type="match status" value="1"/>
</dbReference>
<keyword evidence="4" id="KW-1185">Reference proteome</keyword>
<dbReference type="CDD" id="cd00118">
    <property type="entry name" value="LysM"/>
    <property type="match status" value="2"/>
</dbReference>
<evidence type="ECO:0000256" key="1">
    <source>
        <dbReference type="SAM" id="MobiDB-lite"/>
    </source>
</evidence>
<dbReference type="Pfam" id="PF01476">
    <property type="entry name" value="LysM"/>
    <property type="match status" value="2"/>
</dbReference>